<feature type="domain" description="TonB-dependent receptor plug" evidence="15">
    <location>
        <begin position="51"/>
        <end position="157"/>
    </location>
</feature>
<evidence type="ECO:0000313" key="16">
    <source>
        <dbReference type="EMBL" id="PQM26954.1"/>
    </source>
</evidence>
<evidence type="ECO:0000259" key="14">
    <source>
        <dbReference type="Pfam" id="PF00593"/>
    </source>
</evidence>
<sequence>MTFKLGSVALALLSSTAPAWAQVAEPPAETAETVRDSNEIIVLAQRRAERLQDVPISVTVQSGEQLETAGVDNLRDLGAVTPGLTFQAQGNFVQPALRGITTLVTGPGSDNPIALYIDGVYEGTQAGASIDLPDVERIEVSKGPQGTLFGRNSTGGAIQIFTKAPSFTPTGSISATAGLYDGAGPSRSSYDLGVKGYVSGPIIADKLAASLSFAYRNVDGYSTNIVYDRLPAAIQEAYGSDRMDWLKSVTLRGKLLFTPSENVSILLSGYYMHRKSDHGSAGLPVNGLTAGAFYPDAVFGTRPYQYAYDAPDPLTEIKNYGGALKIDIDTGAGTITSTTSYTLSRHREQVDVDASYSPQCLAAAPMTFACIAFADTQPNDNFLQDVLFTSEQMGRVKFVVGANFFSSNGDLSGVISDFSGGAEPGAPDVVYNPLLIATTRVKTRAFGIFAQADIDLTEQLTLTAGLRYSYEKKKGYISFFGSPLDNFANPSWDSFTPRVGLRYALDGRSNIYATFSKGFKSGILPILTVGDPVNPEKVTAYEVGYKTAQPGYTLNLAAFFYDYKDLQIQSFTGTTIIPTNAASARIFGFEFDGTADLGSSLTARAGVSWMPKADFRSFPNAAGYQPIITAGGLPSVVADVSGQRLVRAPKVSAVASVTYTGRVGNGDLTITPSVHYSSKYLPYDAFDLLVQGAYARVAGEIAYKPDDSGLRIALWVRNLTNAQSFSSTTISAGAARATYEEPREFGITVGYDF</sequence>
<dbReference type="PANTHER" id="PTHR32552:SF81">
    <property type="entry name" value="TONB-DEPENDENT OUTER MEMBRANE RECEPTOR"/>
    <property type="match status" value="1"/>
</dbReference>
<dbReference type="CDD" id="cd01347">
    <property type="entry name" value="ligand_gated_channel"/>
    <property type="match status" value="1"/>
</dbReference>
<dbReference type="SUPFAM" id="SSF56935">
    <property type="entry name" value="Porins"/>
    <property type="match status" value="1"/>
</dbReference>
<evidence type="ECO:0000256" key="11">
    <source>
        <dbReference type="PROSITE-ProRule" id="PRU01360"/>
    </source>
</evidence>
<keyword evidence="5 11" id="KW-0812">Transmembrane</keyword>
<dbReference type="PROSITE" id="PS52016">
    <property type="entry name" value="TONB_DEPENDENT_REC_3"/>
    <property type="match status" value="1"/>
</dbReference>
<evidence type="ECO:0000256" key="13">
    <source>
        <dbReference type="SAM" id="SignalP"/>
    </source>
</evidence>
<evidence type="ECO:0000313" key="17">
    <source>
        <dbReference type="Proteomes" id="UP000238954"/>
    </source>
</evidence>
<dbReference type="InterPro" id="IPR012910">
    <property type="entry name" value="Plug_dom"/>
</dbReference>
<keyword evidence="4" id="KW-0410">Iron transport</keyword>
<feature type="signal peptide" evidence="13">
    <location>
        <begin position="1"/>
        <end position="21"/>
    </location>
</feature>
<dbReference type="Gene3D" id="2.40.170.20">
    <property type="entry name" value="TonB-dependent receptor, beta-barrel domain"/>
    <property type="match status" value="1"/>
</dbReference>
<dbReference type="InterPro" id="IPR000531">
    <property type="entry name" value="Beta-barrel_TonB"/>
</dbReference>
<keyword evidence="3 11" id="KW-1134">Transmembrane beta strand</keyword>
<evidence type="ECO:0008006" key="18">
    <source>
        <dbReference type="Google" id="ProtNLM"/>
    </source>
</evidence>
<proteinExistence type="inferred from homology"/>
<evidence type="ECO:0000256" key="1">
    <source>
        <dbReference type="ARBA" id="ARBA00004571"/>
    </source>
</evidence>
<keyword evidence="8 12" id="KW-0798">TonB box</keyword>
<evidence type="ECO:0000256" key="12">
    <source>
        <dbReference type="RuleBase" id="RU003357"/>
    </source>
</evidence>
<evidence type="ECO:0000256" key="8">
    <source>
        <dbReference type="ARBA" id="ARBA00023077"/>
    </source>
</evidence>
<evidence type="ECO:0000256" key="4">
    <source>
        <dbReference type="ARBA" id="ARBA00022496"/>
    </source>
</evidence>
<dbReference type="RefSeq" id="WP_106000324.1">
    <property type="nucleotide sequence ID" value="NZ_CM009578.1"/>
</dbReference>
<evidence type="ECO:0000256" key="7">
    <source>
        <dbReference type="ARBA" id="ARBA00023065"/>
    </source>
</evidence>
<comment type="similarity">
    <text evidence="11 12">Belongs to the TonB-dependent receptor family.</text>
</comment>
<name>A0A2S8B3H4_9SPHN</name>
<dbReference type="PANTHER" id="PTHR32552">
    <property type="entry name" value="FERRICHROME IRON RECEPTOR-RELATED"/>
    <property type="match status" value="1"/>
</dbReference>
<keyword evidence="2 11" id="KW-0813">Transport</keyword>
<dbReference type="GO" id="GO:0006826">
    <property type="term" value="P:iron ion transport"/>
    <property type="evidence" value="ECO:0007669"/>
    <property type="project" value="UniProtKB-KW"/>
</dbReference>
<dbReference type="Pfam" id="PF07715">
    <property type="entry name" value="Plug"/>
    <property type="match status" value="1"/>
</dbReference>
<evidence type="ECO:0000256" key="6">
    <source>
        <dbReference type="ARBA" id="ARBA00023004"/>
    </source>
</evidence>
<dbReference type="Proteomes" id="UP000238954">
    <property type="component" value="Chromosome"/>
</dbReference>
<keyword evidence="13" id="KW-0732">Signal</keyword>
<keyword evidence="9 11" id="KW-0472">Membrane</keyword>
<keyword evidence="17" id="KW-1185">Reference proteome</keyword>
<dbReference type="GO" id="GO:0009279">
    <property type="term" value="C:cell outer membrane"/>
    <property type="evidence" value="ECO:0007669"/>
    <property type="project" value="UniProtKB-SubCell"/>
</dbReference>
<comment type="caution">
    <text evidence="16">The sequence shown here is derived from an EMBL/GenBank/DDBJ whole genome shotgun (WGS) entry which is preliminary data.</text>
</comment>
<protein>
    <recommendedName>
        <fullName evidence="18">TonB-dependent receptor</fullName>
    </recommendedName>
</protein>
<keyword evidence="7" id="KW-0406">Ion transport</keyword>
<evidence type="ECO:0000259" key="15">
    <source>
        <dbReference type="Pfam" id="PF07715"/>
    </source>
</evidence>
<dbReference type="OrthoDB" id="7463630at2"/>
<dbReference type="InterPro" id="IPR036942">
    <property type="entry name" value="Beta-barrel_TonB_sf"/>
</dbReference>
<feature type="domain" description="TonB-dependent receptor-like beta-barrel" evidence="14">
    <location>
        <begin position="287"/>
        <end position="719"/>
    </location>
</feature>
<keyword evidence="10 11" id="KW-0998">Cell outer membrane</keyword>
<dbReference type="EMBL" id="PHFW01000003">
    <property type="protein sequence ID" value="PQM26954.1"/>
    <property type="molecule type" value="Genomic_DNA"/>
</dbReference>
<dbReference type="InterPro" id="IPR039426">
    <property type="entry name" value="TonB-dep_rcpt-like"/>
</dbReference>
<accession>A0A2S8B3H4</accession>
<evidence type="ECO:0000256" key="10">
    <source>
        <dbReference type="ARBA" id="ARBA00023237"/>
    </source>
</evidence>
<evidence type="ECO:0000256" key="3">
    <source>
        <dbReference type="ARBA" id="ARBA00022452"/>
    </source>
</evidence>
<organism evidence="16 17">
    <name type="scientific">Sphingopyxis lindanitolerans</name>
    <dbReference type="NCBI Taxonomy" id="2054227"/>
    <lineage>
        <taxon>Bacteria</taxon>
        <taxon>Pseudomonadati</taxon>
        <taxon>Pseudomonadota</taxon>
        <taxon>Alphaproteobacteria</taxon>
        <taxon>Sphingomonadales</taxon>
        <taxon>Sphingomonadaceae</taxon>
        <taxon>Sphingopyxis</taxon>
    </lineage>
</organism>
<reference evidence="17" key="1">
    <citation type="submission" date="2017-11" db="EMBL/GenBank/DDBJ databases">
        <title>The complete genome sequence of Sphingopyxis pomeranensis sp. nov. strain WS5A3p.</title>
        <authorList>
            <person name="Kaminski M.A."/>
        </authorList>
    </citation>
    <scope>NUCLEOTIDE SEQUENCE [LARGE SCALE GENOMIC DNA]</scope>
    <source>
        <strain evidence="17">WS5A3p</strain>
    </source>
</reference>
<evidence type="ECO:0000256" key="9">
    <source>
        <dbReference type="ARBA" id="ARBA00023136"/>
    </source>
</evidence>
<evidence type="ECO:0000256" key="5">
    <source>
        <dbReference type="ARBA" id="ARBA00022692"/>
    </source>
</evidence>
<keyword evidence="6" id="KW-0408">Iron</keyword>
<dbReference type="AlphaFoldDB" id="A0A2S8B3H4"/>
<dbReference type="Pfam" id="PF00593">
    <property type="entry name" value="TonB_dep_Rec_b-barrel"/>
    <property type="match status" value="1"/>
</dbReference>
<feature type="chain" id="PRO_5015741506" description="TonB-dependent receptor" evidence="13">
    <location>
        <begin position="22"/>
        <end position="753"/>
    </location>
</feature>
<comment type="subcellular location">
    <subcellularLocation>
        <location evidence="1 11">Cell outer membrane</location>
        <topology evidence="1 11">Multi-pass membrane protein</topology>
    </subcellularLocation>
</comment>
<evidence type="ECO:0000256" key="2">
    <source>
        <dbReference type="ARBA" id="ARBA00022448"/>
    </source>
</evidence>
<gene>
    <name evidence="16" type="ORF">CVO77_18460</name>
</gene>